<feature type="compositionally biased region" description="Basic and acidic residues" evidence="1">
    <location>
        <begin position="347"/>
        <end position="358"/>
    </location>
</feature>
<dbReference type="RefSeq" id="WP_307407387.1">
    <property type="nucleotide sequence ID" value="NZ_JAUSUR010000003.1"/>
</dbReference>
<accession>A0ABU0E2A4</accession>
<organism evidence="3 4">
    <name type="scientific">Breznakia pachnodae</name>
    <dbReference type="NCBI Taxonomy" id="265178"/>
    <lineage>
        <taxon>Bacteria</taxon>
        <taxon>Bacillati</taxon>
        <taxon>Bacillota</taxon>
        <taxon>Erysipelotrichia</taxon>
        <taxon>Erysipelotrichales</taxon>
        <taxon>Erysipelotrichaceae</taxon>
        <taxon>Breznakia</taxon>
    </lineage>
</organism>
<feature type="chain" id="PRO_5046864209" evidence="2">
    <location>
        <begin position="27"/>
        <end position="474"/>
    </location>
</feature>
<dbReference type="Proteomes" id="UP001230220">
    <property type="component" value="Unassembled WGS sequence"/>
</dbReference>
<feature type="compositionally biased region" description="Pro residues" evidence="1">
    <location>
        <begin position="335"/>
        <end position="346"/>
    </location>
</feature>
<feature type="region of interest" description="Disordered" evidence="1">
    <location>
        <begin position="386"/>
        <end position="436"/>
    </location>
</feature>
<feature type="compositionally biased region" description="Low complexity" evidence="1">
    <location>
        <begin position="423"/>
        <end position="436"/>
    </location>
</feature>
<evidence type="ECO:0000313" key="3">
    <source>
        <dbReference type="EMBL" id="MDQ0361019.1"/>
    </source>
</evidence>
<proteinExistence type="predicted"/>
<keyword evidence="2" id="KW-0732">Signal</keyword>
<dbReference type="EMBL" id="JAUSUR010000003">
    <property type="protein sequence ID" value="MDQ0361019.1"/>
    <property type="molecule type" value="Genomic_DNA"/>
</dbReference>
<feature type="region of interest" description="Disordered" evidence="1">
    <location>
        <begin position="318"/>
        <end position="358"/>
    </location>
</feature>
<gene>
    <name evidence="3" type="ORF">J2S15_001766</name>
</gene>
<dbReference type="InterPro" id="IPR042229">
    <property type="entry name" value="Listeria/Bacterioides_rpt_sf"/>
</dbReference>
<name>A0ABU0E2A4_9FIRM</name>
<sequence>MKKIKLKLLSLLLVLGAFVVSGQSISAHEDDGIQDSSANVSEKYGYYTCLHWDKEGAGRNWVNLPQSGSDEWIPKGSDVILHIYLNNAEGESANVSLQLLEGLEFMDYTDNVLWIHKSAGDYRYATEEEYEQFKNGGLLTDINKTSTMTFTVRLKTTSSSATEARTQVTVEGAGVKEIKEYTPFYSNYQQTFHYINIYDGQNLANTYKYLEGDASDLPILEKEGYDFLGYSYSPDGNGDYYQGGEVYSNITLYAIYQKKTFNVNYYVDGKIYETIVVEYGEDAQSLQVDGGDNRIFKGWDGDLSNVTSDRDVYAIFTKKPTPPVIPKPDPKPQPDPDPIEPTPDPEPEPKPTPKPVETVKVKEEVVPVVAVEPIAIIEEVEELVEKKENSKAKIQKTSSVDGTTKTNKNKTKTLYTDTDKKTSSSGESSEGSSDTLVATKTTDDNWLNKILPFVISGAGILVLVGMQLKSKFKK</sequence>
<evidence type="ECO:0000313" key="4">
    <source>
        <dbReference type="Proteomes" id="UP001230220"/>
    </source>
</evidence>
<comment type="caution">
    <text evidence="3">The sequence shown here is derived from an EMBL/GenBank/DDBJ whole genome shotgun (WGS) entry which is preliminary data.</text>
</comment>
<evidence type="ECO:0000256" key="1">
    <source>
        <dbReference type="SAM" id="MobiDB-lite"/>
    </source>
</evidence>
<protein>
    <submittedName>
        <fullName evidence="3">Uncharacterized protein</fullName>
    </submittedName>
</protein>
<dbReference type="Gene3D" id="2.60.40.4270">
    <property type="entry name" value="Listeria-Bacteroides repeat domain"/>
    <property type="match status" value="1"/>
</dbReference>
<reference evidence="3 4" key="1">
    <citation type="submission" date="2023-07" db="EMBL/GenBank/DDBJ databases">
        <title>Genomic Encyclopedia of Type Strains, Phase IV (KMG-IV): sequencing the most valuable type-strain genomes for metagenomic binning, comparative biology and taxonomic classification.</title>
        <authorList>
            <person name="Goeker M."/>
        </authorList>
    </citation>
    <scope>NUCLEOTIDE SEQUENCE [LARGE SCALE GENOMIC DNA]</scope>
    <source>
        <strain evidence="3 4">DSM 16784</strain>
    </source>
</reference>
<feature type="signal peptide" evidence="2">
    <location>
        <begin position="1"/>
        <end position="26"/>
    </location>
</feature>
<keyword evidence="4" id="KW-1185">Reference proteome</keyword>
<evidence type="ECO:0000256" key="2">
    <source>
        <dbReference type="SAM" id="SignalP"/>
    </source>
</evidence>